<organism evidence="9 10">
    <name type="scientific">Amnibacterium kyonggiense</name>
    <dbReference type="NCBI Taxonomy" id="595671"/>
    <lineage>
        <taxon>Bacteria</taxon>
        <taxon>Bacillati</taxon>
        <taxon>Actinomycetota</taxon>
        <taxon>Actinomycetes</taxon>
        <taxon>Micrococcales</taxon>
        <taxon>Microbacteriaceae</taxon>
        <taxon>Amnibacterium</taxon>
    </lineage>
</organism>
<evidence type="ECO:0000256" key="4">
    <source>
        <dbReference type="ARBA" id="ARBA00023295"/>
    </source>
</evidence>
<dbReference type="InterPro" id="IPR038417">
    <property type="entry name" value="Alpga-gal_N_sf"/>
</dbReference>
<name>A0A4R7FJB3_9MICO</name>
<feature type="binding site" evidence="7">
    <location>
        <position position="410"/>
    </location>
    <ligand>
        <name>substrate</name>
    </ligand>
</feature>
<keyword evidence="3 5" id="KW-0378">Hydrolase</keyword>
<feature type="binding site" evidence="7">
    <location>
        <begin position="333"/>
        <end position="334"/>
    </location>
    <ligand>
        <name>substrate</name>
    </ligand>
</feature>
<evidence type="ECO:0000256" key="2">
    <source>
        <dbReference type="ARBA" id="ARBA00012755"/>
    </source>
</evidence>
<evidence type="ECO:0000313" key="10">
    <source>
        <dbReference type="Proteomes" id="UP000295344"/>
    </source>
</evidence>
<feature type="binding site" evidence="7">
    <location>
        <position position="513"/>
    </location>
    <ligand>
        <name>substrate</name>
    </ligand>
</feature>
<dbReference type="InterPro" id="IPR050985">
    <property type="entry name" value="Alpha-glycosidase_related"/>
</dbReference>
<feature type="domain" description="Glycosyl hydrolase family 36 N-terminal" evidence="8">
    <location>
        <begin position="62"/>
        <end position="247"/>
    </location>
</feature>
<dbReference type="GO" id="GO:0016052">
    <property type="term" value="P:carbohydrate catabolic process"/>
    <property type="evidence" value="ECO:0007669"/>
    <property type="project" value="InterPro"/>
</dbReference>
<dbReference type="InterPro" id="IPR031704">
    <property type="entry name" value="Glyco_hydro_36_N"/>
</dbReference>
<feature type="active site" description="Nucleophile" evidence="6">
    <location>
        <position position="445"/>
    </location>
</feature>
<reference evidence="9 10" key="1">
    <citation type="submission" date="2019-03" db="EMBL/GenBank/DDBJ databases">
        <title>Genomic Encyclopedia of Archaeal and Bacterial Type Strains, Phase II (KMG-II): from individual species to whole genera.</title>
        <authorList>
            <person name="Goeker M."/>
        </authorList>
    </citation>
    <scope>NUCLEOTIDE SEQUENCE [LARGE SCALE GENOMIC DNA]</scope>
    <source>
        <strain evidence="9 10">DSM 24782</strain>
    </source>
</reference>
<protein>
    <recommendedName>
        <fullName evidence="2 5">Alpha-galactosidase</fullName>
        <ecNumber evidence="2 5">3.2.1.22</ecNumber>
    </recommendedName>
</protein>
<comment type="similarity">
    <text evidence="5">Belongs to the glycosyl hydrolase.</text>
</comment>
<gene>
    <name evidence="9" type="ORF">CLV52_3222</name>
</gene>
<feature type="binding site" evidence="7">
    <location>
        <begin position="443"/>
        <end position="447"/>
    </location>
    <ligand>
        <name>substrate</name>
    </ligand>
</feature>
<dbReference type="InterPro" id="IPR002252">
    <property type="entry name" value="Glyco_hydro_36"/>
</dbReference>
<dbReference type="Gene3D" id="2.70.98.60">
    <property type="entry name" value="alpha-galactosidase from lactobacil brevis"/>
    <property type="match status" value="1"/>
</dbReference>
<dbReference type="InterPro" id="IPR013785">
    <property type="entry name" value="Aldolase_TIM"/>
</dbReference>
<evidence type="ECO:0000256" key="6">
    <source>
        <dbReference type="PIRSR" id="PIRSR005536-1"/>
    </source>
</evidence>
<dbReference type="EC" id="3.2.1.22" evidence="2 5"/>
<evidence type="ECO:0000313" key="9">
    <source>
        <dbReference type="EMBL" id="TDS76106.1"/>
    </source>
</evidence>
<evidence type="ECO:0000256" key="5">
    <source>
        <dbReference type="PIRNR" id="PIRNR005536"/>
    </source>
</evidence>
<dbReference type="EMBL" id="SOAM01000003">
    <property type="protein sequence ID" value="TDS76106.1"/>
    <property type="molecule type" value="Genomic_DNA"/>
</dbReference>
<dbReference type="SUPFAM" id="SSF51445">
    <property type="entry name" value="(Trans)glycosidases"/>
    <property type="match status" value="1"/>
</dbReference>
<comment type="catalytic activity">
    <reaction evidence="1 5">
        <text>Hydrolysis of terminal, non-reducing alpha-D-galactose residues in alpha-D-galactosides, including galactose oligosaccharides, galactomannans and galactolipids.</text>
        <dbReference type="EC" id="3.2.1.22"/>
    </reaction>
</comment>
<keyword evidence="10" id="KW-1185">Reference proteome</keyword>
<dbReference type="Gene3D" id="3.20.20.70">
    <property type="entry name" value="Aldolase class I"/>
    <property type="match status" value="1"/>
</dbReference>
<accession>A0A4R7FJB3</accession>
<evidence type="ECO:0000259" key="8">
    <source>
        <dbReference type="Pfam" id="PF16875"/>
    </source>
</evidence>
<dbReference type="CDD" id="cd14791">
    <property type="entry name" value="GH36"/>
    <property type="match status" value="1"/>
</dbReference>
<feature type="binding site" evidence="7">
    <location>
        <position position="491"/>
    </location>
    <ligand>
        <name>substrate</name>
    </ligand>
</feature>
<feature type="active site" description="Proton donor" evidence="6">
    <location>
        <position position="513"/>
    </location>
</feature>
<dbReference type="PANTHER" id="PTHR43053">
    <property type="entry name" value="GLYCOSIDASE FAMILY 31"/>
    <property type="match status" value="1"/>
</dbReference>
<comment type="caution">
    <text evidence="9">The sequence shown here is derived from an EMBL/GenBank/DDBJ whole genome shotgun (WGS) entry which is preliminary data.</text>
</comment>
<dbReference type="PIRSF" id="PIRSF005536">
    <property type="entry name" value="Agal"/>
    <property type="match status" value="1"/>
</dbReference>
<sequence>MTATEPRPQWELRTRRTAYIVSLLPARDGLVLDHWGAPAATAPWAEPTRVVGMVPESDVSPLEFASDGQRHTAFAELLIDRGNGRTGARWTVLDDLAADSHRLTVPFIDETGTLRLELHYATSPEHDAVRRWVRLTNTGSEAVELRRAFSAGWNLPLGPHVRVEHLAGWWAGETRRRSTDLEAATLSIGSRMGITGFEHAPVLTLTAATNTSEAYGIALAWSGSWRMRAESPAVGRHVRVSGGPHEDTTVVALLPGETYESPESIGVRSDAGSDGIRRAWHEYERTLARDHGEHHRPVVYNSWYATTFNVREEHQAVLAERAARLGAEVFVLDDGWFAGRDDDTRGLGDWRPDSQKFPDGLRPLADRVRGLGMRFGVWIEPECVDPDSDLFRAHPDWIYRADGRPALTIRNQYVLDLGRPEVEAWIADVLRRLLDSAPITYLKWDMNRAVTDGGRPGDPHGREWSIQHVRAYHRLLDLLRSEFPEVTVEACASGGARIDLAVLARSDVVWTSDEVGPRDRLAIQHGFLTAYPASVMSSWVTDEPGSVDRSSASLGYRFAVAMCGVLGVGADLLRWNDVELERGAAMVAAYKDLRGVVHRGEAYFHGDPADPTYAIEFRGPDDDPRQVLLVFDRDRERRRDRDAVRIRPVALRPGTSYRSDAFALPVTAGGPPFTVPFRWAEDADVLVLTPIDNQEEP</sequence>
<evidence type="ECO:0000256" key="1">
    <source>
        <dbReference type="ARBA" id="ARBA00001255"/>
    </source>
</evidence>
<feature type="binding site" evidence="7">
    <location>
        <position position="170"/>
    </location>
    <ligand>
        <name>substrate</name>
    </ligand>
</feature>
<dbReference type="Pfam" id="PF16875">
    <property type="entry name" value="Glyco_hydro_36N"/>
    <property type="match status" value="1"/>
</dbReference>
<dbReference type="AlphaFoldDB" id="A0A4R7FJB3"/>
<dbReference type="PANTHER" id="PTHR43053:SF3">
    <property type="entry name" value="ALPHA-GALACTOSIDASE C-RELATED"/>
    <property type="match status" value="1"/>
</dbReference>
<dbReference type="Pfam" id="PF02065">
    <property type="entry name" value="Melibiase"/>
    <property type="match status" value="1"/>
</dbReference>
<dbReference type="InterPro" id="IPR017853">
    <property type="entry name" value="GH"/>
</dbReference>
<proteinExistence type="inferred from homology"/>
<dbReference type="PRINTS" id="PR00743">
    <property type="entry name" value="GLHYDRLASE36"/>
</dbReference>
<dbReference type="Proteomes" id="UP000295344">
    <property type="component" value="Unassembled WGS sequence"/>
</dbReference>
<evidence type="ECO:0000256" key="7">
    <source>
        <dbReference type="PIRSR" id="PIRSR005536-2"/>
    </source>
</evidence>
<evidence type="ECO:0000256" key="3">
    <source>
        <dbReference type="ARBA" id="ARBA00022801"/>
    </source>
</evidence>
<keyword evidence="4 5" id="KW-0326">Glycosidase</keyword>
<dbReference type="GO" id="GO:0004557">
    <property type="term" value="F:alpha-galactosidase activity"/>
    <property type="evidence" value="ECO:0007669"/>
    <property type="project" value="UniProtKB-UniRule"/>
</dbReference>
<dbReference type="FunFam" id="3.20.20.70:FF:000118">
    <property type="entry name" value="Alpha-galactosidase"/>
    <property type="match status" value="1"/>
</dbReference>